<evidence type="ECO:0008006" key="3">
    <source>
        <dbReference type="Google" id="ProtNLM"/>
    </source>
</evidence>
<dbReference type="AlphaFoldDB" id="A0A5D0R7S6"/>
<dbReference type="OrthoDB" id="2677145at2"/>
<evidence type="ECO:0000313" key="1">
    <source>
        <dbReference type="EMBL" id="TYB76931.1"/>
    </source>
</evidence>
<protein>
    <recommendedName>
        <fullName evidence="3">Lipoprotein</fullName>
    </recommendedName>
</protein>
<dbReference type="Proteomes" id="UP000323720">
    <property type="component" value="Unassembled WGS sequence"/>
</dbReference>
<keyword evidence="2" id="KW-1185">Reference proteome</keyword>
<dbReference type="EMBL" id="VSKK01000002">
    <property type="protein sequence ID" value="TYB76931.1"/>
    <property type="molecule type" value="Genomic_DNA"/>
</dbReference>
<comment type="caution">
    <text evidence="1">The sequence shown here is derived from an EMBL/GenBank/DDBJ whole genome shotgun (WGS) entry which is preliminary data.</text>
</comment>
<proteinExistence type="predicted"/>
<dbReference type="RefSeq" id="WP_148403768.1">
    <property type="nucleotide sequence ID" value="NZ_VSKK01000002.1"/>
</dbReference>
<reference evidence="1 2" key="1">
    <citation type="submission" date="2019-08" db="EMBL/GenBank/DDBJ databases">
        <title>Genomes of Antarctic Bizionia species.</title>
        <authorList>
            <person name="Bowman J.P."/>
        </authorList>
    </citation>
    <scope>NUCLEOTIDE SEQUENCE [LARGE SCALE GENOMIC DNA]</scope>
    <source>
        <strain evidence="1 2">ADA-4</strain>
    </source>
</reference>
<organism evidence="1 2">
    <name type="scientific">Bizionia myxarmorum</name>
    <dbReference type="NCBI Taxonomy" id="291186"/>
    <lineage>
        <taxon>Bacteria</taxon>
        <taxon>Pseudomonadati</taxon>
        <taxon>Bacteroidota</taxon>
        <taxon>Flavobacteriia</taxon>
        <taxon>Flavobacteriales</taxon>
        <taxon>Flavobacteriaceae</taxon>
        <taxon>Bizionia</taxon>
    </lineage>
</organism>
<evidence type="ECO:0000313" key="2">
    <source>
        <dbReference type="Proteomes" id="UP000323720"/>
    </source>
</evidence>
<name>A0A5D0R7S6_9FLAO</name>
<accession>A0A5D0R7S6</accession>
<sequence length="242" mass="26559">MNFKTYTLAFLTLLVISCKGKTEKDITTSNFTNTFTGKMDGENPLLLKLKADNGILTGTYFYNNLGKNMDVKGTISKDSTIILNELDNNGTQTGLWKAKLINQNEMSGTWSKPNGDSAKNFTLNTTSETFEAAKQSMLDTKYANYNGSYNGPYNEDGMATGKLILKYLGNQEMDFDITIGNESGCTGKLMGVAEIDAYGSAIYTGSGCESLNFEFRNGEIDVIEDNCNADGMNCYFSGTYKK</sequence>
<dbReference type="PROSITE" id="PS51257">
    <property type="entry name" value="PROKAR_LIPOPROTEIN"/>
    <property type="match status" value="1"/>
</dbReference>
<gene>
    <name evidence="1" type="ORF">ES674_09515</name>
</gene>